<accession>A0ABT4QCR5</accession>
<organism evidence="1 2">
    <name type="scientific">Paenibacillus gyeongsangnamensis</name>
    <dbReference type="NCBI Taxonomy" id="3388067"/>
    <lineage>
        <taxon>Bacteria</taxon>
        <taxon>Bacillati</taxon>
        <taxon>Bacillota</taxon>
        <taxon>Bacilli</taxon>
        <taxon>Bacillales</taxon>
        <taxon>Paenibacillaceae</taxon>
        <taxon>Paenibacillus</taxon>
    </lineage>
</organism>
<dbReference type="GO" id="GO:0016301">
    <property type="term" value="F:kinase activity"/>
    <property type="evidence" value="ECO:0007669"/>
    <property type="project" value="UniProtKB-KW"/>
</dbReference>
<comment type="caution">
    <text evidence="1">The sequence shown here is derived from an EMBL/GenBank/DDBJ whole genome shotgun (WGS) entry which is preliminary data.</text>
</comment>
<keyword evidence="1" id="KW-0808">Transferase</keyword>
<evidence type="ECO:0000313" key="2">
    <source>
        <dbReference type="Proteomes" id="UP001527882"/>
    </source>
</evidence>
<proteinExistence type="predicted"/>
<dbReference type="Pfam" id="PF08757">
    <property type="entry name" value="CotH"/>
    <property type="match status" value="1"/>
</dbReference>
<dbReference type="EMBL" id="JAQAGZ010000013">
    <property type="protein sequence ID" value="MCZ8514625.1"/>
    <property type="molecule type" value="Genomic_DNA"/>
</dbReference>
<sequence>MAELPVRHIVIGTEALRTLQNNVWSERYVQAWLAGSGGGRVPVRIRYRGGHTREYPKKSYEVVRGGRTYHYNAEYDDPSMIRNALSFQFFRWIGVPSPRTKHCLLYLNGESLGVYLEIEGVEDAFFRKRGIGAGPLFYAVNDDANFSLVKGDSNRRKASLLAGYQQMKGTVKDRERLRLFISRINTLRSKQLGMYIRQQLDVDNYLRWLAGAVLTGNYDGFDQNYAIYRHKTKLKYRMIPWDYEGTWGRNCYGKPCGSDLVRIQGYNKLTSKVLAFKVARSRYKTLLMQFLGTSFTVERIVPVAERMHESIRPHIIRDGARKWSVSDFDGETRFIRNYIQERRQLVQEALRNL</sequence>
<name>A0ABT4QCR5_9BACL</name>
<gene>
    <name evidence="1" type="ORF">O9H85_19795</name>
</gene>
<dbReference type="RefSeq" id="WP_269883153.1">
    <property type="nucleotide sequence ID" value="NZ_JAQAGZ010000013.1"/>
</dbReference>
<dbReference type="PANTHER" id="PTHR40050:SF1">
    <property type="entry name" value="INNER SPORE COAT PROTEIN H"/>
    <property type="match status" value="1"/>
</dbReference>
<protein>
    <submittedName>
        <fullName evidence="1">CotH kinase family protein</fullName>
    </submittedName>
</protein>
<keyword evidence="1" id="KW-0418">Kinase</keyword>
<keyword evidence="2" id="KW-1185">Reference proteome</keyword>
<dbReference type="Proteomes" id="UP001527882">
    <property type="component" value="Unassembled WGS sequence"/>
</dbReference>
<dbReference type="PANTHER" id="PTHR40050">
    <property type="entry name" value="INNER SPORE COAT PROTEIN H"/>
    <property type="match status" value="1"/>
</dbReference>
<evidence type="ECO:0000313" key="1">
    <source>
        <dbReference type="EMBL" id="MCZ8514625.1"/>
    </source>
</evidence>
<reference evidence="1 2" key="1">
    <citation type="submission" date="2022-12" db="EMBL/GenBank/DDBJ databases">
        <title>Draft genome sequence of Paenibacillus sp. dW9.</title>
        <authorList>
            <person name="Choi E.-W."/>
            <person name="Kim D.-U."/>
        </authorList>
    </citation>
    <scope>NUCLEOTIDE SEQUENCE [LARGE SCALE GENOMIC DNA]</scope>
    <source>
        <strain evidence="2">dW9</strain>
    </source>
</reference>
<dbReference type="InterPro" id="IPR014867">
    <property type="entry name" value="Spore_coat_CotH_CotH2/3/7"/>
</dbReference>